<proteinExistence type="predicted"/>
<evidence type="ECO:0000313" key="2">
    <source>
        <dbReference type="Proteomes" id="UP001284601"/>
    </source>
</evidence>
<organism evidence="1 2">
    <name type="scientific">Conexibacter stalactiti</name>
    <dbReference type="NCBI Taxonomy" id="1940611"/>
    <lineage>
        <taxon>Bacteria</taxon>
        <taxon>Bacillati</taxon>
        <taxon>Actinomycetota</taxon>
        <taxon>Thermoleophilia</taxon>
        <taxon>Solirubrobacterales</taxon>
        <taxon>Conexibacteraceae</taxon>
        <taxon>Conexibacter</taxon>
    </lineage>
</organism>
<accession>A0ABU4HWX7</accession>
<sequence length="85" mass="8661">MSFARAFLDDLVRLKLPVTAGAVLATVLALLQPFGIDLGGDATAKLTAALVAVGVLSQYLQDRLGGVVVKTNPATLSGPPAEVSE</sequence>
<evidence type="ECO:0000313" key="1">
    <source>
        <dbReference type="EMBL" id="MDW5597669.1"/>
    </source>
</evidence>
<dbReference type="Proteomes" id="UP001284601">
    <property type="component" value="Unassembled WGS sequence"/>
</dbReference>
<reference evidence="2" key="1">
    <citation type="submission" date="2023-07" db="EMBL/GenBank/DDBJ databases">
        <title>Conexibacter stalactiti sp. nov., isolated from stalactites in a lava cave and emended description of the genus Conexibacter.</title>
        <authorList>
            <person name="Lee S.D."/>
        </authorList>
    </citation>
    <scope>NUCLEOTIDE SEQUENCE [LARGE SCALE GENOMIC DNA]</scope>
    <source>
        <strain evidence="2">KCTC 39840</strain>
    </source>
</reference>
<keyword evidence="2" id="KW-1185">Reference proteome</keyword>
<name>A0ABU4HWX7_9ACTN</name>
<comment type="caution">
    <text evidence="1">The sequence shown here is derived from an EMBL/GenBank/DDBJ whole genome shotgun (WGS) entry which is preliminary data.</text>
</comment>
<dbReference type="EMBL" id="JAWSTH010000097">
    <property type="protein sequence ID" value="MDW5597669.1"/>
    <property type="molecule type" value="Genomic_DNA"/>
</dbReference>
<gene>
    <name evidence="1" type="ORF">R7226_25180</name>
</gene>
<evidence type="ECO:0008006" key="3">
    <source>
        <dbReference type="Google" id="ProtNLM"/>
    </source>
</evidence>
<protein>
    <recommendedName>
        <fullName evidence="3">Holin</fullName>
    </recommendedName>
</protein>
<dbReference type="RefSeq" id="WP_318600135.1">
    <property type="nucleotide sequence ID" value="NZ_JAWSTH010000097.1"/>
</dbReference>